<evidence type="ECO:0000256" key="7">
    <source>
        <dbReference type="ARBA" id="ARBA00022840"/>
    </source>
</evidence>
<evidence type="ECO:0000256" key="1">
    <source>
        <dbReference type="ARBA" id="ARBA00000085"/>
    </source>
</evidence>
<dbReference type="InterPro" id="IPR011102">
    <property type="entry name" value="Sig_transdc_His_kinase_HWE"/>
</dbReference>
<dbReference type="InterPro" id="IPR029016">
    <property type="entry name" value="GAF-like_dom_sf"/>
</dbReference>
<evidence type="ECO:0000259" key="8">
    <source>
        <dbReference type="SMART" id="SM00065"/>
    </source>
</evidence>
<dbReference type="InterPro" id="IPR036890">
    <property type="entry name" value="HATPase_C_sf"/>
</dbReference>
<keyword evidence="7" id="KW-0067">ATP-binding</keyword>
<keyword evidence="11" id="KW-1185">Reference proteome</keyword>
<dbReference type="Proteomes" id="UP001139486">
    <property type="component" value="Unassembled WGS sequence"/>
</dbReference>
<dbReference type="Gene3D" id="3.30.450.40">
    <property type="match status" value="2"/>
</dbReference>
<feature type="domain" description="GAF" evidence="8">
    <location>
        <begin position="187"/>
        <end position="336"/>
    </location>
</feature>
<organism evidence="10 11">
    <name type="scientific">Sphingomonas liriopis</name>
    <dbReference type="NCBI Taxonomy" id="2949094"/>
    <lineage>
        <taxon>Bacteria</taxon>
        <taxon>Pseudomonadati</taxon>
        <taxon>Pseudomonadota</taxon>
        <taxon>Alphaproteobacteria</taxon>
        <taxon>Sphingomonadales</taxon>
        <taxon>Sphingomonadaceae</taxon>
        <taxon>Sphingomonas</taxon>
    </lineage>
</organism>
<dbReference type="SMART" id="SM00065">
    <property type="entry name" value="GAF"/>
    <property type="match status" value="2"/>
</dbReference>
<accession>A0A9X2KRQ5</accession>
<dbReference type="EMBL" id="JAMLDY010000023">
    <property type="protein sequence ID" value="MCP3736302.1"/>
    <property type="molecule type" value="Genomic_DNA"/>
</dbReference>
<evidence type="ECO:0000256" key="6">
    <source>
        <dbReference type="ARBA" id="ARBA00022777"/>
    </source>
</evidence>
<name>A0A9X2KRQ5_9SPHN</name>
<evidence type="ECO:0000313" key="11">
    <source>
        <dbReference type="Proteomes" id="UP001139486"/>
    </source>
</evidence>
<feature type="domain" description="GAF" evidence="8">
    <location>
        <begin position="22"/>
        <end position="166"/>
    </location>
</feature>
<evidence type="ECO:0000256" key="3">
    <source>
        <dbReference type="ARBA" id="ARBA00022553"/>
    </source>
</evidence>
<dbReference type="GO" id="GO:0005524">
    <property type="term" value="F:ATP binding"/>
    <property type="evidence" value="ECO:0007669"/>
    <property type="project" value="UniProtKB-KW"/>
</dbReference>
<dbReference type="Pfam" id="PF07536">
    <property type="entry name" value="HWE_HK"/>
    <property type="match status" value="1"/>
</dbReference>
<evidence type="ECO:0000256" key="4">
    <source>
        <dbReference type="ARBA" id="ARBA00022679"/>
    </source>
</evidence>
<evidence type="ECO:0000256" key="5">
    <source>
        <dbReference type="ARBA" id="ARBA00022741"/>
    </source>
</evidence>
<feature type="domain" description="Signal transduction histidine kinase HWE region" evidence="9">
    <location>
        <begin position="341"/>
        <end position="420"/>
    </location>
</feature>
<dbReference type="SUPFAM" id="SSF55781">
    <property type="entry name" value="GAF domain-like"/>
    <property type="match status" value="2"/>
</dbReference>
<keyword evidence="3" id="KW-0597">Phosphoprotein</keyword>
<sequence>MSQSQAARRAGALKELAVLDTPEEQAFDDIVFIASRTCDTPIALISLLDDDRQWFKARVGLDVRQTDIAQSVCQIDVDEADMLVIADLTRDPRTAANPLVTGERAFRFYAGVPLVLRSGVVVGRLCVIDTKPRPEGLTQEQMTLLRALGRQVSDQLDLRRAAQVSARLLELQTALIEISERIRASDEAVEMTSAAAAVVGRVLGVQRASFGLVDPEVEIVDVEADWTAPGIASIAGRHRFDDYGALRADLVAGEPLVIEDVATDRRTSANTAAMYALDIGALVNMPVRERGRTVAIFIVNASRPRLWTADELLFLRSVADRLEAGVARLRAEQQQGVLNGEINHRLKNMLSMVQAIASQTLRTVSERAPVESFERRLVALSAAHDVLLQKSWKDADLRTVAKAVVETVGFSERMTLDGPSVPLGARAALSFSLVVHELMTNACKYGALCVEGGHVELTWAIEDNDLIVRWRERGGPPVVSPSRKGFGSRLIRLGLTGTGGTELRYEPNGFEADLRASVEHLAQA</sequence>
<gene>
    <name evidence="10" type="ORF">M9979_15645</name>
</gene>
<reference evidence="10" key="1">
    <citation type="submission" date="2022-05" db="EMBL/GenBank/DDBJ databases">
        <title>Sphingomonas sp. strain RP10 Genome sequencing and assembly.</title>
        <authorList>
            <person name="Kim I."/>
        </authorList>
    </citation>
    <scope>NUCLEOTIDE SEQUENCE</scope>
    <source>
        <strain evidence="10">RP10</strain>
    </source>
</reference>
<dbReference type="Pfam" id="PF01590">
    <property type="entry name" value="GAF"/>
    <property type="match status" value="2"/>
</dbReference>
<evidence type="ECO:0000256" key="2">
    <source>
        <dbReference type="ARBA" id="ARBA00012438"/>
    </source>
</evidence>
<dbReference type="PANTHER" id="PTHR43102:SF2">
    <property type="entry name" value="GAF DOMAIN-CONTAINING PROTEIN"/>
    <property type="match status" value="1"/>
</dbReference>
<evidence type="ECO:0000313" key="10">
    <source>
        <dbReference type="EMBL" id="MCP3736302.1"/>
    </source>
</evidence>
<protein>
    <recommendedName>
        <fullName evidence="2">histidine kinase</fullName>
        <ecNumber evidence="2">2.7.13.3</ecNumber>
    </recommendedName>
</protein>
<keyword evidence="6" id="KW-0418">Kinase</keyword>
<keyword evidence="5" id="KW-0547">Nucleotide-binding</keyword>
<proteinExistence type="predicted"/>
<dbReference type="SMART" id="SM00911">
    <property type="entry name" value="HWE_HK"/>
    <property type="match status" value="1"/>
</dbReference>
<comment type="caution">
    <text evidence="10">The sequence shown here is derived from an EMBL/GenBank/DDBJ whole genome shotgun (WGS) entry which is preliminary data.</text>
</comment>
<keyword evidence="4" id="KW-0808">Transferase</keyword>
<dbReference type="Gene3D" id="3.30.565.10">
    <property type="entry name" value="Histidine kinase-like ATPase, C-terminal domain"/>
    <property type="match status" value="1"/>
</dbReference>
<dbReference type="EC" id="2.7.13.3" evidence="2"/>
<dbReference type="InterPro" id="IPR003018">
    <property type="entry name" value="GAF"/>
</dbReference>
<dbReference type="AlphaFoldDB" id="A0A9X2KRQ5"/>
<dbReference type="GO" id="GO:0004673">
    <property type="term" value="F:protein histidine kinase activity"/>
    <property type="evidence" value="ECO:0007669"/>
    <property type="project" value="UniProtKB-EC"/>
</dbReference>
<comment type="catalytic activity">
    <reaction evidence="1">
        <text>ATP + protein L-histidine = ADP + protein N-phospho-L-histidine.</text>
        <dbReference type="EC" id="2.7.13.3"/>
    </reaction>
</comment>
<evidence type="ECO:0000259" key="9">
    <source>
        <dbReference type="SMART" id="SM00911"/>
    </source>
</evidence>
<dbReference type="PANTHER" id="PTHR43102">
    <property type="entry name" value="SLR1143 PROTEIN"/>
    <property type="match status" value="1"/>
</dbReference>